<dbReference type="InterPro" id="IPR052726">
    <property type="entry name" value="Phage_Baseplate_Hub"/>
</dbReference>
<feature type="domain" description="Baseplate J-like central" evidence="1">
    <location>
        <begin position="123"/>
        <end position="198"/>
    </location>
</feature>
<organism evidence="3 4">
    <name type="scientific">Veronia pacifica</name>
    <dbReference type="NCBI Taxonomy" id="1080227"/>
    <lineage>
        <taxon>Bacteria</taxon>
        <taxon>Pseudomonadati</taxon>
        <taxon>Pseudomonadota</taxon>
        <taxon>Gammaproteobacteria</taxon>
        <taxon>Vibrionales</taxon>
        <taxon>Vibrionaceae</taxon>
        <taxon>Veronia</taxon>
    </lineage>
</organism>
<evidence type="ECO:0000259" key="2">
    <source>
        <dbReference type="Pfam" id="PF26079"/>
    </source>
</evidence>
<dbReference type="InterPro" id="IPR058531">
    <property type="entry name" value="Baseplate_J_M"/>
</dbReference>
<dbReference type="PANTHER" id="PTHR35862">
    <property type="entry name" value="FELS-2 PROPHAGE PROTEIN"/>
    <property type="match status" value="1"/>
</dbReference>
<dbReference type="InterPro" id="IPR014507">
    <property type="entry name" value="Baseplate_assembly_J_pred"/>
</dbReference>
<dbReference type="AlphaFoldDB" id="A0A1C3EBK2"/>
<accession>A0A1C3EBK2</accession>
<protein>
    <submittedName>
        <fullName evidence="3">Uncharacterized protein</fullName>
    </submittedName>
</protein>
<dbReference type="Pfam" id="PF26079">
    <property type="entry name" value="Baseplate_J_C"/>
    <property type="match status" value="1"/>
</dbReference>
<evidence type="ECO:0000259" key="1">
    <source>
        <dbReference type="Pfam" id="PF26078"/>
    </source>
</evidence>
<dbReference type="STRING" id="1080227.A8L45_19655"/>
<dbReference type="OrthoDB" id="9793802at2"/>
<reference evidence="3 4" key="1">
    <citation type="submission" date="2016-05" db="EMBL/GenBank/DDBJ databases">
        <title>Genomic Taxonomy of the Vibrionaceae.</title>
        <authorList>
            <person name="Gomez-Gil B."/>
            <person name="Enciso-Ibarra J."/>
        </authorList>
    </citation>
    <scope>NUCLEOTIDE SEQUENCE [LARGE SCALE GENOMIC DNA]</scope>
    <source>
        <strain evidence="3 4">CAIM 1920</strain>
    </source>
</reference>
<dbReference type="PIRSF" id="PIRSF020481">
    <property type="entry name" value="BAP"/>
    <property type="match status" value="1"/>
</dbReference>
<sequence>MPDINIARLPAPHLVKPVDYRDTVDALADKAQLDNLTPADPAYRVALAAAYREILLRQDANEMCLGMTLAFARGDALDLLAENYYRDEQQRPITRLKNPHTGEQETDDDFRTRLQLSPEGISVAGPDGAYHFHALASDSDVKDACAFGPHSDDFPTAPGTVDLVVLSHQHNGKASDDLLNTVEQYLYPRRPMTVKLNVRQATLKTFAIQARLTLTAVPSPDAVIKAAYARCQQYLDEQHRLGGKVVRSKVDWALQVPGVDEVELQGFKDIRCERHAAPYCTGLTVEIVT</sequence>
<evidence type="ECO:0000313" key="4">
    <source>
        <dbReference type="Proteomes" id="UP000094936"/>
    </source>
</evidence>
<dbReference type="InterPro" id="IPR058530">
    <property type="entry name" value="Baseplate_J-like_C"/>
</dbReference>
<proteinExistence type="predicted"/>
<dbReference type="Proteomes" id="UP000094936">
    <property type="component" value="Unassembled WGS sequence"/>
</dbReference>
<dbReference type="EMBL" id="LYBM01000050">
    <property type="protein sequence ID" value="ODA30623.1"/>
    <property type="molecule type" value="Genomic_DNA"/>
</dbReference>
<evidence type="ECO:0000313" key="3">
    <source>
        <dbReference type="EMBL" id="ODA30623.1"/>
    </source>
</evidence>
<feature type="domain" description="Baseplate J-like C-terminal" evidence="2">
    <location>
        <begin position="207"/>
        <end position="285"/>
    </location>
</feature>
<comment type="caution">
    <text evidence="3">The sequence shown here is derived from an EMBL/GenBank/DDBJ whole genome shotgun (WGS) entry which is preliminary data.</text>
</comment>
<name>A0A1C3EBK2_9GAMM</name>
<dbReference type="Pfam" id="PF26078">
    <property type="entry name" value="Baseplate_J_M"/>
    <property type="match status" value="1"/>
</dbReference>
<dbReference type="PANTHER" id="PTHR35862:SF1">
    <property type="entry name" value="FELS-2 PROPHAGE PROTEIN"/>
    <property type="match status" value="1"/>
</dbReference>
<keyword evidence="4" id="KW-1185">Reference proteome</keyword>
<gene>
    <name evidence="3" type="ORF">A8L45_19655</name>
</gene>
<dbReference type="RefSeq" id="WP_068905061.1">
    <property type="nucleotide sequence ID" value="NZ_JBHUIF010000017.1"/>
</dbReference>